<organism evidence="2 3">
    <name type="scientific">Siccibacter turicensis</name>
    <dbReference type="NCBI Taxonomy" id="357233"/>
    <lineage>
        <taxon>Bacteria</taxon>
        <taxon>Pseudomonadati</taxon>
        <taxon>Pseudomonadota</taxon>
        <taxon>Gammaproteobacteria</taxon>
        <taxon>Enterobacterales</taxon>
        <taxon>Enterobacteriaceae</taxon>
        <taxon>Siccibacter</taxon>
    </lineage>
</organism>
<proteinExistence type="predicted"/>
<accession>A0A2P8VPD9</accession>
<keyword evidence="3" id="KW-1185">Reference proteome</keyword>
<evidence type="ECO:0000313" key="3">
    <source>
        <dbReference type="Proteomes" id="UP000240212"/>
    </source>
</evidence>
<name>A0A2P8VPD9_9ENTR</name>
<comment type="caution">
    <text evidence="2">The sequence shown here is derived from an EMBL/GenBank/DDBJ whole genome shotgun (WGS) entry which is preliminary data.</text>
</comment>
<dbReference type="AlphaFoldDB" id="A0A2P8VPD9"/>
<dbReference type="RefSeq" id="WP_106876606.1">
    <property type="nucleotide sequence ID" value="NZ_JBOIPK010000008.1"/>
</dbReference>
<reference evidence="2 3" key="1">
    <citation type="submission" date="2018-03" db="EMBL/GenBank/DDBJ databases">
        <title>Draft genome sequence of the first documented clinical Siccibacter turicensis isolate in Austria.</title>
        <authorList>
            <person name="Lepuschitz S."/>
            <person name="Pekard-Amenitsch S."/>
            <person name="Haunold R."/>
            <person name="Schill S."/>
            <person name="Mach R."/>
            <person name="Allerberger F."/>
            <person name="Ruppitsch W."/>
            <person name="Forsythe S.J."/>
        </authorList>
    </citation>
    <scope>NUCLEOTIDE SEQUENCE [LARGE SCALE GENOMIC DNA]</scope>
    <source>
        <strain evidence="2 3">6100069499-17</strain>
    </source>
</reference>
<evidence type="ECO:0008006" key="4">
    <source>
        <dbReference type="Google" id="ProtNLM"/>
    </source>
</evidence>
<gene>
    <name evidence="2" type="ORF">C7G83_06230</name>
</gene>
<dbReference type="Proteomes" id="UP000240212">
    <property type="component" value="Unassembled WGS sequence"/>
</dbReference>
<feature type="signal peptide" evidence="1">
    <location>
        <begin position="1"/>
        <end position="17"/>
    </location>
</feature>
<dbReference type="OrthoDB" id="6621256at2"/>
<dbReference type="GO" id="GO:0009289">
    <property type="term" value="C:pilus"/>
    <property type="evidence" value="ECO:0007669"/>
    <property type="project" value="InterPro"/>
</dbReference>
<sequence>MKKLLLALLAITTLAEAGQFPLVTSINPVYVGNNGWDYYITQRVMEVGPSVDIVPYSGEVLFGHRHNPHSTNIFNAMYDDWIVQANGRDTLSALAMQLYYRYGASTPYVWHQGDDYGKDECVGYVYSYRSNQNGVPWSTVRPPAMCMNVPPPNEWCNIKTPQLYIEHGSITLKEAEGHSASTTLSVDCSTSIAVEFHLITDEPYIYLTPTGKAEITVDNKPMKSKINLPAGASQLTIKDVLTGVTAEGKNTGSSVLVMMPY</sequence>
<evidence type="ECO:0000313" key="2">
    <source>
        <dbReference type="EMBL" id="PSN08938.1"/>
    </source>
</evidence>
<dbReference type="Gene3D" id="2.60.40.1090">
    <property type="entry name" value="Fimbrial-type adhesion domain"/>
    <property type="match status" value="1"/>
</dbReference>
<evidence type="ECO:0000256" key="1">
    <source>
        <dbReference type="SAM" id="SignalP"/>
    </source>
</evidence>
<keyword evidence="1" id="KW-0732">Signal</keyword>
<protein>
    <recommendedName>
        <fullName evidence="4">Adhesin</fullName>
    </recommendedName>
</protein>
<dbReference type="InterPro" id="IPR036937">
    <property type="entry name" value="Adhesion_dom_fimbrial_sf"/>
</dbReference>
<feature type="chain" id="PRO_5015137689" description="Adhesin" evidence="1">
    <location>
        <begin position="18"/>
        <end position="261"/>
    </location>
</feature>
<dbReference type="GO" id="GO:0007155">
    <property type="term" value="P:cell adhesion"/>
    <property type="evidence" value="ECO:0007669"/>
    <property type="project" value="InterPro"/>
</dbReference>
<dbReference type="EMBL" id="PYEP01000002">
    <property type="protein sequence ID" value="PSN08938.1"/>
    <property type="molecule type" value="Genomic_DNA"/>
</dbReference>